<dbReference type="Gene3D" id="1.10.10.1540">
    <property type="entry name" value="Costar domain"/>
    <property type="match status" value="1"/>
</dbReference>
<gene>
    <name evidence="3" type="ORF">HKI87_14g77700</name>
</gene>
<dbReference type="GO" id="GO:0032970">
    <property type="term" value="P:regulation of actin filament-based process"/>
    <property type="evidence" value="ECO:0007669"/>
    <property type="project" value="TreeGrafter"/>
</dbReference>
<feature type="domain" description="Costars" evidence="2">
    <location>
        <begin position="7"/>
        <end position="85"/>
    </location>
</feature>
<keyword evidence="4" id="KW-1185">Reference proteome</keyword>
<dbReference type="EMBL" id="CP151514">
    <property type="protein sequence ID" value="WZN66205.1"/>
    <property type="molecule type" value="Genomic_DNA"/>
</dbReference>
<dbReference type="AlphaFoldDB" id="A0AAX4PIQ4"/>
<accession>A0AAX4PIQ4</accession>
<protein>
    <submittedName>
        <fullName evidence="3">Protein costars</fullName>
    </submittedName>
</protein>
<dbReference type="Pfam" id="PF14705">
    <property type="entry name" value="Costars"/>
    <property type="match status" value="1"/>
</dbReference>
<dbReference type="InterPro" id="IPR044302">
    <property type="entry name" value="Costars"/>
</dbReference>
<reference evidence="3 4" key="1">
    <citation type="submission" date="2024-03" db="EMBL/GenBank/DDBJ databases">
        <title>Complete genome sequence of the green alga Chloropicon roscoffensis RCC1871.</title>
        <authorList>
            <person name="Lemieux C."/>
            <person name="Pombert J.-F."/>
            <person name="Otis C."/>
            <person name="Turmel M."/>
        </authorList>
    </citation>
    <scope>NUCLEOTIDE SEQUENCE [LARGE SCALE GENOMIC DNA]</scope>
    <source>
        <strain evidence="3 4">RCC1871</strain>
    </source>
</reference>
<name>A0AAX4PIQ4_9CHLO</name>
<dbReference type="InterPro" id="IPR038095">
    <property type="entry name" value="Costars_sf"/>
</dbReference>
<dbReference type="InterPro" id="IPR027817">
    <property type="entry name" value="Costars_dom"/>
</dbReference>
<evidence type="ECO:0000313" key="4">
    <source>
        <dbReference type="Proteomes" id="UP001472866"/>
    </source>
</evidence>
<comment type="similarity">
    <text evidence="1">Belongs to the costars family.</text>
</comment>
<dbReference type="SMART" id="SM01283">
    <property type="entry name" value="Costars"/>
    <property type="match status" value="1"/>
</dbReference>
<dbReference type="FunFam" id="1.10.10.1540:FF:000002">
    <property type="entry name" value="costars family protein ABRACL"/>
    <property type="match status" value="1"/>
</dbReference>
<sequence>MASDHQATVEREVLEIQRNIKRIGQVGEDGKHSVKFGVLFEDEKVEQYYEAIVGTLKAAKKRGYIDFKGQMLLKGAHDDVDVILVNETLPEGE</sequence>
<evidence type="ECO:0000259" key="2">
    <source>
        <dbReference type="SMART" id="SM01283"/>
    </source>
</evidence>
<dbReference type="PANTHER" id="PTHR46334">
    <property type="entry name" value="COSTARS FAMILY PROTEIN ABRACL"/>
    <property type="match status" value="1"/>
</dbReference>
<evidence type="ECO:0000256" key="1">
    <source>
        <dbReference type="ARBA" id="ARBA00006126"/>
    </source>
</evidence>
<dbReference type="Proteomes" id="UP001472866">
    <property type="component" value="Chromosome 14"/>
</dbReference>
<proteinExistence type="inferred from homology"/>
<organism evidence="3 4">
    <name type="scientific">Chloropicon roscoffensis</name>
    <dbReference type="NCBI Taxonomy" id="1461544"/>
    <lineage>
        <taxon>Eukaryota</taxon>
        <taxon>Viridiplantae</taxon>
        <taxon>Chlorophyta</taxon>
        <taxon>Chloropicophyceae</taxon>
        <taxon>Chloropicales</taxon>
        <taxon>Chloropicaceae</taxon>
        <taxon>Chloropicon</taxon>
    </lineage>
</organism>
<evidence type="ECO:0000313" key="3">
    <source>
        <dbReference type="EMBL" id="WZN66205.1"/>
    </source>
</evidence>
<dbReference type="PANTHER" id="PTHR46334:SF1">
    <property type="entry name" value="COSTARS FAMILY PROTEIN ABRACL"/>
    <property type="match status" value="1"/>
</dbReference>